<dbReference type="GO" id="GO:1901135">
    <property type="term" value="P:carbohydrate derivative metabolic process"/>
    <property type="evidence" value="ECO:0007669"/>
    <property type="project" value="UniProtKB-ARBA"/>
</dbReference>
<evidence type="ECO:0000256" key="3">
    <source>
        <dbReference type="ARBA" id="ARBA00001947"/>
    </source>
</evidence>
<evidence type="ECO:0000313" key="16">
    <source>
        <dbReference type="Proteomes" id="UP000241769"/>
    </source>
</evidence>
<evidence type="ECO:0000256" key="2">
    <source>
        <dbReference type="ARBA" id="ARBA00001936"/>
    </source>
</evidence>
<evidence type="ECO:0000256" key="4">
    <source>
        <dbReference type="ARBA" id="ARBA00001954"/>
    </source>
</evidence>
<keyword evidence="8" id="KW-0479">Metal-binding</keyword>
<protein>
    <recommendedName>
        <fullName evidence="7">ribulose-phosphate 3-epimerase</fullName>
        <ecNumber evidence="7">5.1.3.1</ecNumber>
    </recommendedName>
</protein>
<reference evidence="15 16" key="1">
    <citation type="journal article" date="2018" name="Genome Biol. Evol.">
        <title>Multiple Roots of Fruiting Body Formation in Amoebozoa.</title>
        <authorList>
            <person name="Hillmann F."/>
            <person name="Forbes G."/>
            <person name="Novohradska S."/>
            <person name="Ferling I."/>
            <person name="Riege K."/>
            <person name="Groth M."/>
            <person name="Westermann M."/>
            <person name="Marz M."/>
            <person name="Spaller T."/>
            <person name="Winckler T."/>
            <person name="Schaap P."/>
            <person name="Glockner G."/>
        </authorList>
    </citation>
    <scope>NUCLEOTIDE SEQUENCE [LARGE SCALE GENOMIC DNA]</scope>
    <source>
        <strain evidence="15 16">Jena</strain>
    </source>
</reference>
<evidence type="ECO:0000256" key="14">
    <source>
        <dbReference type="ARBA" id="ARBA00057323"/>
    </source>
</evidence>
<evidence type="ECO:0000313" key="15">
    <source>
        <dbReference type="EMBL" id="PRP84321.1"/>
    </source>
</evidence>
<dbReference type="InterPro" id="IPR013785">
    <property type="entry name" value="Aldolase_TIM"/>
</dbReference>
<evidence type="ECO:0000256" key="11">
    <source>
        <dbReference type="ARBA" id="ARBA00023211"/>
    </source>
</evidence>
<dbReference type="Proteomes" id="UP000241769">
    <property type="component" value="Unassembled WGS sequence"/>
</dbReference>
<dbReference type="GO" id="GO:0046872">
    <property type="term" value="F:metal ion binding"/>
    <property type="evidence" value="ECO:0007669"/>
    <property type="project" value="UniProtKB-KW"/>
</dbReference>
<evidence type="ECO:0000256" key="5">
    <source>
        <dbReference type="ARBA" id="ARBA00009541"/>
    </source>
</evidence>
<dbReference type="FunFam" id="3.20.20.70:FF:000191">
    <property type="entry name" value="ribulose-phosphate 3-epimerase isoform X2"/>
    <property type="match status" value="1"/>
</dbReference>
<keyword evidence="13" id="KW-0119">Carbohydrate metabolism</keyword>
<gene>
    <name evidence="15" type="ORF">PROFUN_07622</name>
</gene>
<accession>A0A2P6NK38</accession>
<dbReference type="GO" id="GO:0046496">
    <property type="term" value="P:nicotinamide nucleotide metabolic process"/>
    <property type="evidence" value="ECO:0007669"/>
    <property type="project" value="UniProtKB-ARBA"/>
</dbReference>
<proteinExistence type="inferred from homology"/>
<evidence type="ECO:0000256" key="6">
    <source>
        <dbReference type="ARBA" id="ARBA00011738"/>
    </source>
</evidence>
<dbReference type="EC" id="5.1.3.1" evidence="7"/>
<dbReference type="GO" id="GO:0006091">
    <property type="term" value="P:generation of precursor metabolites and energy"/>
    <property type="evidence" value="ECO:0007669"/>
    <property type="project" value="UniProtKB-ARBA"/>
</dbReference>
<comment type="cofactor">
    <cofactor evidence="3">
        <name>Zn(2+)</name>
        <dbReference type="ChEBI" id="CHEBI:29105"/>
    </cofactor>
</comment>
<keyword evidence="11" id="KW-0464">Manganese</keyword>
<comment type="similarity">
    <text evidence="5">Belongs to the ribulose-phosphate 3-epimerase family.</text>
</comment>
<evidence type="ECO:0000256" key="12">
    <source>
        <dbReference type="ARBA" id="ARBA00023235"/>
    </source>
</evidence>
<dbReference type="AlphaFoldDB" id="A0A2P6NK38"/>
<evidence type="ECO:0000256" key="1">
    <source>
        <dbReference type="ARBA" id="ARBA00001782"/>
    </source>
</evidence>
<comment type="cofactor">
    <cofactor evidence="4">
        <name>Fe(2+)</name>
        <dbReference type="ChEBI" id="CHEBI:29033"/>
    </cofactor>
</comment>
<dbReference type="InterPro" id="IPR011060">
    <property type="entry name" value="RibuloseP-bd_barrel"/>
</dbReference>
<dbReference type="InParanoid" id="A0A2P6NK38"/>
<evidence type="ECO:0000256" key="8">
    <source>
        <dbReference type="ARBA" id="ARBA00022723"/>
    </source>
</evidence>
<comment type="function">
    <text evidence="14">Catalyzes the reversible epimerization of D-ribulose 5-phosphate to D-xylulose 5-phosphate.</text>
</comment>
<sequence length="254" mass="28552">MPKTMFFILKRDYEWRYEWFYRQGLTTGKAYVLLIEEKIGVTSAFVGRSQDHKITTQQHTIMPLPKLIAPSLLNSDFAKLADTAAQMKEFIESLRKHTDIFIDCHLMVTDPARWVKDFAKAGANSLTFHLEAVEDPAKLIDLIHEHGMKAAIGIKPKTSVESVVPFLDKVDMILTVEPGFGGQSFMTDMMPKVEFIRQKKPDLNIQVDGGVDTKNIHIASKAGATTFVVGSAIFKHPGKYEAIVNELRENASKL</sequence>
<keyword evidence="12" id="KW-0413">Isomerase</keyword>
<dbReference type="STRING" id="1890364.A0A2P6NK38"/>
<dbReference type="GO" id="GO:0006163">
    <property type="term" value="P:purine nucleotide metabolic process"/>
    <property type="evidence" value="ECO:0007669"/>
    <property type="project" value="UniProtKB-ARBA"/>
</dbReference>
<organism evidence="15 16">
    <name type="scientific">Planoprotostelium fungivorum</name>
    <dbReference type="NCBI Taxonomy" id="1890364"/>
    <lineage>
        <taxon>Eukaryota</taxon>
        <taxon>Amoebozoa</taxon>
        <taxon>Evosea</taxon>
        <taxon>Variosea</taxon>
        <taxon>Cavosteliida</taxon>
        <taxon>Cavosteliaceae</taxon>
        <taxon>Planoprotostelium</taxon>
    </lineage>
</organism>
<evidence type="ECO:0000256" key="13">
    <source>
        <dbReference type="ARBA" id="ARBA00023277"/>
    </source>
</evidence>
<dbReference type="GO" id="GO:0004750">
    <property type="term" value="F:D-ribulose-phosphate 3-epimerase activity"/>
    <property type="evidence" value="ECO:0007669"/>
    <property type="project" value="UniProtKB-EC"/>
</dbReference>
<comment type="catalytic activity">
    <reaction evidence="1">
        <text>D-ribulose 5-phosphate = D-xylulose 5-phosphate</text>
        <dbReference type="Rhea" id="RHEA:13677"/>
        <dbReference type="ChEBI" id="CHEBI:57737"/>
        <dbReference type="ChEBI" id="CHEBI:58121"/>
        <dbReference type="EC" id="5.1.3.1"/>
    </reaction>
</comment>
<evidence type="ECO:0000256" key="7">
    <source>
        <dbReference type="ARBA" id="ARBA00013188"/>
    </source>
</evidence>
<comment type="cofactor">
    <cofactor evidence="2">
        <name>Mn(2+)</name>
        <dbReference type="ChEBI" id="CHEBI:29035"/>
    </cofactor>
</comment>
<dbReference type="EMBL" id="MDYQ01000065">
    <property type="protein sequence ID" value="PRP84321.1"/>
    <property type="molecule type" value="Genomic_DNA"/>
</dbReference>
<evidence type="ECO:0000256" key="10">
    <source>
        <dbReference type="ARBA" id="ARBA00023004"/>
    </source>
</evidence>
<dbReference type="FunCoup" id="A0A2P6NK38">
    <property type="interactions" value="458"/>
</dbReference>
<keyword evidence="10" id="KW-0408">Iron</keyword>
<dbReference type="PANTHER" id="PTHR11749">
    <property type="entry name" value="RIBULOSE-5-PHOSPHATE-3-EPIMERASE"/>
    <property type="match status" value="1"/>
</dbReference>
<name>A0A2P6NK38_9EUKA</name>
<keyword evidence="9" id="KW-0862">Zinc</keyword>
<dbReference type="Gene3D" id="3.20.20.70">
    <property type="entry name" value="Aldolase class I"/>
    <property type="match status" value="1"/>
</dbReference>
<dbReference type="OrthoDB" id="1927044at2759"/>
<evidence type="ECO:0000256" key="9">
    <source>
        <dbReference type="ARBA" id="ARBA00022833"/>
    </source>
</evidence>
<dbReference type="GO" id="GO:0005975">
    <property type="term" value="P:carbohydrate metabolic process"/>
    <property type="evidence" value="ECO:0007669"/>
    <property type="project" value="InterPro"/>
</dbReference>
<dbReference type="InterPro" id="IPR000056">
    <property type="entry name" value="Ribul_P_3_epim-like"/>
</dbReference>
<dbReference type="SUPFAM" id="SSF51366">
    <property type="entry name" value="Ribulose-phoshate binding barrel"/>
    <property type="match status" value="1"/>
</dbReference>
<dbReference type="CDD" id="cd00429">
    <property type="entry name" value="RPE"/>
    <property type="match status" value="1"/>
</dbReference>
<comment type="caution">
    <text evidence="15">The sequence shown here is derived from an EMBL/GenBank/DDBJ whole genome shotgun (WGS) entry which is preliminary data.</text>
</comment>
<comment type="subunit">
    <text evidence="6">Homodimer.</text>
</comment>
<keyword evidence="16" id="KW-1185">Reference proteome</keyword>
<dbReference type="Pfam" id="PF00834">
    <property type="entry name" value="Ribul_P_3_epim"/>
    <property type="match status" value="1"/>
</dbReference>